<accession>A0A0A9BW17</accession>
<organism evidence="1">
    <name type="scientific">Arundo donax</name>
    <name type="common">Giant reed</name>
    <name type="synonym">Donax arundinaceus</name>
    <dbReference type="NCBI Taxonomy" id="35708"/>
    <lineage>
        <taxon>Eukaryota</taxon>
        <taxon>Viridiplantae</taxon>
        <taxon>Streptophyta</taxon>
        <taxon>Embryophyta</taxon>
        <taxon>Tracheophyta</taxon>
        <taxon>Spermatophyta</taxon>
        <taxon>Magnoliopsida</taxon>
        <taxon>Liliopsida</taxon>
        <taxon>Poales</taxon>
        <taxon>Poaceae</taxon>
        <taxon>PACMAD clade</taxon>
        <taxon>Arundinoideae</taxon>
        <taxon>Arundineae</taxon>
        <taxon>Arundo</taxon>
    </lineage>
</organism>
<dbReference type="AlphaFoldDB" id="A0A0A9BW17"/>
<reference evidence="1" key="2">
    <citation type="journal article" date="2015" name="Data Brief">
        <title>Shoot transcriptome of the giant reed, Arundo donax.</title>
        <authorList>
            <person name="Barrero R.A."/>
            <person name="Guerrero F.D."/>
            <person name="Moolhuijzen P."/>
            <person name="Goolsby J.A."/>
            <person name="Tidwell J."/>
            <person name="Bellgard S.E."/>
            <person name="Bellgard M.I."/>
        </authorList>
    </citation>
    <scope>NUCLEOTIDE SEQUENCE</scope>
    <source>
        <tissue evidence="1">Shoot tissue taken approximately 20 cm above the soil surface</tissue>
    </source>
</reference>
<dbReference type="EMBL" id="GBRH01234438">
    <property type="protein sequence ID" value="JAD63457.1"/>
    <property type="molecule type" value="Transcribed_RNA"/>
</dbReference>
<proteinExistence type="predicted"/>
<evidence type="ECO:0000313" key="1">
    <source>
        <dbReference type="EMBL" id="JAD63457.1"/>
    </source>
</evidence>
<name>A0A0A9BW17_ARUDO</name>
<protein>
    <submittedName>
        <fullName evidence="1">Uncharacterized protein</fullName>
    </submittedName>
</protein>
<sequence length="17" mass="1952">MVPVIPKCITQLRLVQL</sequence>
<reference evidence="1" key="1">
    <citation type="submission" date="2014-09" db="EMBL/GenBank/DDBJ databases">
        <authorList>
            <person name="Magalhaes I.L.F."/>
            <person name="Oliveira U."/>
            <person name="Santos F.R."/>
            <person name="Vidigal T.H.D.A."/>
            <person name="Brescovit A.D."/>
            <person name="Santos A.J."/>
        </authorList>
    </citation>
    <scope>NUCLEOTIDE SEQUENCE</scope>
    <source>
        <tissue evidence="1">Shoot tissue taken approximately 20 cm above the soil surface</tissue>
    </source>
</reference>